<protein>
    <submittedName>
        <fullName evidence="2">Uncharacterized protein</fullName>
    </submittedName>
</protein>
<feature type="compositionally biased region" description="Low complexity" evidence="1">
    <location>
        <begin position="47"/>
        <end position="61"/>
    </location>
</feature>
<sequence length="74" mass="7925">WVGGYRVGGVAARTPGTAGRSAPGSQLAVRRQPRRRRTRGPRPVPPRATARGASAATRWRSPSPRAAWTWSPAP</sequence>
<feature type="region of interest" description="Disordered" evidence="1">
    <location>
        <begin position="1"/>
        <end position="74"/>
    </location>
</feature>
<feature type="compositionally biased region" description="Basic residues" evidence="1">
    <location>
        <begin position="31"/>
        <end position="40"/>
    </location>
</feature>
<organism evidence="2">
    <name type="scientific">uncultured Gemmatimonadaceae bacterium</name>
    <dbReference type="NCBI Taxonomy" id="246130"/>
    <lineage>
        <taxon>Bacteria</taxon>
        <taxon>Pseudomonadati</taxon>
        <taxon>Gemmatimonadota</taxon>
        <taxon>Gemmatimonadia</taxon>
        <taxon>Gemmatimonadales</taxon>
        <taxon>Gemmatimonadaceae</taxon>
        <taxon>environmental samples</taxon>
    </lineage>
</organism>
<accession>A0A6J4LNC4</accession>
<feature type="non-terminal residue" evidence="2">
    <location>
        <position position="1"/>
    </location>
</feature>
<name>A0A6J4LNC4_9BACT</name>
<feature type="non-terminal residue" evidence="2">
    <location>
        <position position="74"/>
    </location>
</feature>
<reference evidence="2" key="1">
    <citation type="submission" date="2020-02" db="EMBL/GenBank/DDBJ databases">
        <authorList>
            <person name="Meier V. D."/>
        </authorList>
    </citation>
    <scope>NUCLEOTIDE SEQUENCE</scope>
    <source>
        <strain evidence="2">AVDCRST_MAG11</strain>
    </source>
</reference>
<dbReference type="EMBL" id="CADCTU010000575">
    <property type="protein sequence ID" value="CAA9333645.1"/>
    <property type="molecule type" value="Genomic_DNA"/>
</dbReference>
<evidence type="ECO:0000256" key="1">
    <source>
        <dbReference type="SAM" id="MobiDB-lite"/>
    </source>
</evidence>
<dbReference type="AlphaFoldDB" id="A0A6J4LNC4"/>
<gene>
    <name evidence="2" type="ORF">AVDCRST_MAG11-2594</name>
</gene>
<evidence type="ECO:0000313" key="2">
    <source>
        <dbReference type="EMBL" id="CAA9333645.1"/>
    </source>
</evidence>
<proteinExistence type="predicted"/>